<dbReference type="GO" id="GO:0000127">
    <property type="term" value="C:transcription factor TFIIIC complex"/>
    <property type="evidence" value="ECO:0007669"/>
    <property type="project" value="TreeGrafter"/>
</dbReference>
<feature type="compositionally biased region" description="Polar residues" evidence="4">
    <location>
        <begin position="1"/>
        <end position="12"/>
    </location>
</feature>
<evidence type="ECO:0000256" key="2">
    <source>
        <dbReference type="ARBA" id="ARBA00023163"/>
    </source>
</evidence>
<evidence type="ECO:0008006" key="7">
    <source>
        <dbReference type="Google" id="ProtNLM"/>
    </source>
</evidence>
<dbReference type="InterPro" id="IPR052416">
    <property type="entry name" value="GTF3C_component"/>
</dbReference>
<organism evidence="5 6">
    <name type="scientific">Neogobius melanostomus</name>
    <name type="common">round goby</name>
    <dbReference type="NCBI Taxonomy" id="47308"/>
    <lineage>
        <taxon>Eukaryota</taxon>
        <taxon>Metazoa</taxon>
        <taxon>Chordata</taxon>
        <taxon>Craniata</taxon>
        <taxon>Vertebrata</taxon>
        <taxon>Euteleostomi</taxon>
        <taxon>Actinopterygii</taxon>
        <taxon>Neopterygii</taxon>
        <taxon>Teleostei</taxon>
        <taxon>Neoteleostei</taxon>
        <taxon>Acanthomorphata</taxon>
        <taxon>Gobiaria</taxon>
        <taxon>Gobiiformes</taxon>
        <taxon>Gobioidei</taxon>
        <taxon>Gobiidae</taxon>
        <taxon>Benthophilinae</taxon>
        <taxon>Neogobiini</taxon>
        <taxon>Neogobius</taxon>
    </lineage>
</organism>
<evidence type="ECO:0000313" key="5">
    <source>
        <dbReference type="Ensembl" id="ENSNMLP00000003559.1"/>
    </source>
</evidence>
<feature type="compositionally biased region" description="Basic residues" evidence="4">
    <location>
        <begin position="94"/>
        <end position="109"/>
    </location>
</feature>
<comment type="subcellular location">
    <subcellularLocation>
        <location evidence="1">Nucleus</location>
    </subcellularLocation>
</comment>
<dbReference type="Ensembl" id="ENSNMLT00000004082.1">
    <property type="protein sequence ID" value="ENSNMLP00000003559.1"/>
    <property type="gene ID" value="ENSNMLG00000002586.1"/>
</dbReference>
<feature type="compositionally biased region" description="Low complexity" evidence="4">
    <location>
        <begin position="63"/>
        <end position="74"/>
    </location>
</feature>
<feature type="compositionally biased region" description="Basic residues" evidence="4">
    <location>
        <begin position="216"/>
        <end position="226"/>
    </location>
</feature>
<dbReference type="PANTHER" id="PTHR15052">
    <property type="entry name" value="RNA POLYMERASE III TRANSCRIPTION INITIATION FACTOR COMPLEX SUBUNIT"/>
    <property type="match status" value="1"/>
</dbReference>
<feature type="compositionally biased region" description="Acidic residues" evidence="4">
    <location>
        <begin position="150"/>
        <end position="161"/>
    </location>
</feature>
<feature type="compositionally biased region" description="Basic and acidic residues" evidence="4">
    <location>
        <begin position="184"/>
        <end position="199"/>
    </location>
</feature>
<keyword evidence="3" id="KW-0539">Nucleus</keyword>
<proteinExistence type="predicted"/>
<keyword evidence="6" id="KW-1185">Reference proteome</keyword>
<feature type="compositionally biased region" description="Acidic residues" evidence="4">
    <location>
        <begin position="229"/>
        <end position="256"/>
    </location>
</feature>
<evidence type="ECO:0000313" key="6">
    <source>
        <dbReference type="Proteomes" id="UP000694523"/>
    </source>
</evidence>
<dbReference type="GO" id="GO:0006383">
    <property type="term" value="P:transcription by RNA polymerase III"/>
    <property type="evidence" value="ECO:0007669"/>
    <property type="project" value="TreeGrafter"/>
</dbReference>
<dbReference type="PANTHER" id="PTHR15052:SF2">
    <property type="entry name" value="GENERAL TRANSCRIPTION FACTOR 3C POLYPEPTIDE 2"/>
    <property type="match status" value="1"/>
</dbReference>
<evidence type="ECO:0000256" key="1">
    <source>
        <dbReference type="ARBA" id="ARBA00004123"/>
    </source>
</evidence>
<dbReference type="Proteomes" id="UP000694523">
    <property type="component" value="Unplaced"/>
</dbReference>
<feature type="compositionally biased region" description="Basic and acidic residues" evidence="4">
    <location>
        <begin position="138"/>
        <end position="149"/>
    </location>
</feature>
<sequence>MQTPHSMDASDSGQEREPAPNPSLDLSPTSRGRQRKKNPKFLDYEVSEVYDGQTPQTKRSRRAAASPRVRANAATDEKDEEEEEGGEPEEAPKKGRKRRGRKPWGKKAVGKTSEAGGQDGAADVETPRPKRKYTKRKKVEELQREQAEEKNDDGDEEEQGDWETTGARPKRGAARAALKYLHSLAKDELRQPDDRKNEANGDCEAPVQKEPAWKTPHTRRGYKRKRAGEEDEEFVPNAEDDAEEKEEAHLEEDEEGAPDRKPPPKYSKNWTGGFRSDGPPTATLQAIQVSAQTNRDYRQKYHSSWVFPDWIPSSSDWQLLPHSEAERYLPEEQRSVAFSVSREGLKKEAPLRLGRFCSVPWHPDRWDSLFFCGGPVWSLEWCPAPDAALEASQFVALSCHRDMDETHRANQLYDGAGLVQIWELGALQSDKRPDSQPALVYSVAQDRGFVWGLKWCPSGAWEPPDSVRQVNVYPLVFELRGNLLVLTCEV</sequence>
<dbReference type="AlphaFoldDB" id="A0A8C6SAT2"/>
<accession>A0A8C6SAT2</accession>
<evidence type="ECO:0000256" key="4">
    <source>
        <dbReference type="SAM" id="MobiDB-lite"/>
    </source>
</evidence>
<name>A0A8C6SAT2_9GOBI</name>
<feature type="region of interest" description="Disordered" evidence="4">
    <location>
        <begin position="1"/>
        <end position="281"/>
    </location>
</feature>
<dbReference type="GO" id="GO:0005634">
    <property type="term" value="C:nucleus"/>
    <property type="evidence" value="ECO:0007669"/>
    <property type="project" value="UniProtKB-SubCell"/>
</dbReference>
<protein>
    <recommendedName>
        <fullName evidence="7">General transcription factor 3C polypeptide 2</fullName>
    </recommendedName>
</protein>
<reference evidence="5" key="2">
    <citation type="submission" date="2025-09" db="UniProtKB">
        <authorList>
            <consortium name="Ensembl"/>
        </authorList>
    </citation>
    <scope>IDENTIFICATION</scope>
</reference>
<reference evidence="5" key="1">
    <citation type="submission" date="2025-08" db="UniProtKB">
        <authorList>
            <consortium name="Ensembl"/>
        </authorList>
    </citation>
    <scope>IDENTIFICATION</scope>
</reference>
<evidence type="ECO:0000256" key="3">
    <source>
        <dbReference type="ARBA" id="ARBA00023242"/>
    </source>
</evidence>
<keyword evidence="2" id="KW-0804">Transcription</keyword>
<feature type="compositionally biased region" description="Acidic residues" evidence="4">
    <location>
        <begin position="77"/>
        <end position="89"/>
    </location>
</feature>